<evidence type="ECO:0000259" key="1">
    <source>
        <dbReference type="PROSITE" id="PS00028"/>
    </source>
</evidence>
<reference evidence="3" key="1">
    <citation type="submission" date="2010-06" db="EMBL/GenBank/DDBJ databases">
        <authorList>
            <person name="Jiang H."/>
            <person name="Abraham K."/>
            <person name="Ali S."/>
            <person name="Alsbrooks S.L."/>
            <person name="Anim B.N."/>
            <person name="Anosike U.S."/>
            <person name="Attaway T."/>
            <person name="Bandaranaike D.P."/>
            <person name="Battles P.K."/>
            <person name="Bell S.N."/>
            <person name="Bell A.V."/>
            <person name="Beltran B."/>
            <person name="Bickham C."/>
            <person name="Bustamante Y."/>
            <person name="Caleb T."/>
            <person name="Canada A."/>
            <person name="Cardenas V."/>
            <person name="Carter K."/>
            <person name="Chacko J."/>
            <person name="Chandrabose M.N."/>
            <person name="Chavez D."/>
            <person name="Chavez A."/>
            <person name="Chen L."/>
            <person name="Chu H.-S."/>
            <person name="Claassen K.J."/>
            <person name="Cockrell R."/>
            <person name="Collins M."/>
            <person name="Cooper J.A."/>
            <person name="Cree A."/>
            <person name="Curry S.M."/>
            <person name="Da Y."/>
            <person name="Dao M.D."/>
            <person name="Das B."/>
            <person name="Davila M.-L."/>
            <person name="Davy-Carroll L."/>
            <person name="Denson S."/>
            <person name="Dinh H."/>
            <person name="Ebong V.E."/>
            <person name="Edwards J.R."/>
            <person name="Egan A."/>
            <person name="El-Daye J."/>
            <person name="Escobedo L."/>
            <person name="Fernandez S."/>
            <person name="Fernando P.R."/>
            <person name="Flagg N."/>
            <person name="Forbes L.D."/>
            <person name="Fowler R.G."/>
            <person name="Fu Q."/>
            <person name="Gabisi R.A."/>
            <person name="Ganer J."/>
            <person name="Garbino Pronczuk A."/>
            <person name="Garcia R.M."/>
            <person name="Garner T."/>
            <person name="Garrett T.E."/>
            <person name="Gonzalez D.A."/>
            <person name="Hamid H."/>
            <person name="Hawkins E.S."/>
            <person name="Hirani K."/>
            <person name="Hogues M.E."/>
            <person name="Hollins B."/>
            <person name="Hsiao C.-H."/>
            <person name="Jabil R."/>
            <person name="James M.L."/>
            <person name="Jhangiani S.N."/>
            <person name="Johnson B."/>
            <person name="Johnson Q."/>
            <person name="Joshi V."/>
            <person name="Kalu J.B."/>
            <person name="Kam C."/>
            <person name="Kashfia A."/>
            <person name="Keebler J."/>
            <person name="Kisamo H."/>
            <person name="Kovar C.L."/>
            <person name="Lago L.A."/>
            <person name="Lai C.-Y."/>
            <person name="Laidlaw J."/>
            <person name="Lara F."/>
            <person name="Le T.-K."/>
            <person name="Lee S.L."/>
            <person name="Legall F.H."/>
            <person name="Lemon S.J."/>
            <person name="Lewis L.R."/>
            <person name="Li B."/>
            <person name="Liu Y."/>
            <person name="Liu Y.-S."/>
            <person name="Lopez J."/>
            <person name="Lozado R.J."/>
            <person name="Lu J."/>
            <person name="Madu R.C."/>
            <person name="Maheshwari M."/>
            <person name="Maheshwari R."/>
            <person name="Malloy K."/>
            <person name="Martinez E."/>
            <person name="Mathew T."/>
            <person name="Mercado I.C."/>
            <person name="Mercado C."/>
            <person name="Meyer B."/>
            <person name="Montgomery K."/>
            <person name="Morgan M.B."/>
            <person name="Munidasa M."/>
            <person name="Nazareth L.V."/>
            <person name="Nelson J."/>
            <person name="Ng B.M."/>
            <person name="Nguyen N.B."/>
            <person name="Nguyen P.Q."/>
            <person name="Nguyen T."/>
            <person name="Obregon M."/>
            <person name="Okwuonu G.O."/>
            <person name="Onwere C.G."/>
            <person name="Orozco G."/>
            <person name="Parra A."/>
            <person name="Patel S."/>
            <person name="Patil S."/>
            <person name="Perez A."/>
            <person name="Perez Y."/>
            <person name="Pham C."/>
            <person name="Primus E.L."/>
            <person name="Pu L.-L."/>
            <person name="Puazo M."/>
            <person name="Qin X."/>
            <person name="Quiroz J.B."/>
            <person name="Reese J."/>
            <person name="Richards S."/>
            <person name="Rives C.M."/>
            <person name="Robberts R."/>
            <person name="Ruiz S.J."/>
            <person name="Ruiz M.J."/>
            <person name="Santibanez J."/>
            <person name="Schneider B.W."/>
            <person name="Sisson I."/>
            <person name="Smith M."/>
            <person name="Sodergren E."/>
            <person name="Song X.-Z."/>
            <person name="Song B.B."/>
            <person name="Summersgill H."/>
            <person name="Thelus R."/>
            <person name="Thornton R.D."/>
            <person name="Trejos Z.Y."/>
            <person name="Usmani K."/>
            <person name="Vattathil S."/>
            <person name="Villasana D."/>
            <person name="Walker D.L."/>
            <person name="Wang S."/>
            <person name="Wang K."/>
            <person name="White C.S."/>
            <person name="Williams A.C."/>
            <person name="Williamson J."/>
            <person name="Wilson K."/>
            <person name="Woghiren I.O."/>
            <person name="Woodworth J.R."/>
            <person name="Worley K.C."/>
            <person name="Wright R.A."/>
            <person name="Wu W."/>
            <person name="Young L."/>
            <person name="Zhang L."/>
            <person name="Zhang J."/>
            <person name="Zhu Y."/>
            <person name="Muzny D.M."/>
            <person name="Weinstock G."/>
            <person name="Gibbs R.A."/>
        </authorList>
    </citation>
    <scope>NUCLEOTIDE SEQUENCE [LARGE SCALE GENOMIC DNA]</scope>
    <source>
        <strain evidence="3">LSR1</strain>
    </source>
</reference>
<dbReference type="InterPro" id="IPR052797">
    <property type="entry name" value="RegFact_GeneExpr_CellDeath"/>
</dbReference>
<dbReference type="PROSITE" id="PS00028">
    <property type="entry name" value="ZINC_FINGER_C2H2_1"/>
    <property type="match status" value="1"/>
</dbReference>
<proteinExistence type="predicted"/>
<dbReference type="PANTHER" id="PTHR33936">
    <property type="entry name" value="PROTEIN CBG17840"/>
    <property type="match status" value="1"/>
</dbReference>
<evidence type="ECO:0000313" key="3">
    <source>
        <dbReference type="Proteomes" id="UP000007819"/>
    </source>
</evidence>
<name>A0A8R2NTZ6_ACYPI</name>
<reference evidence="2" key="2">
    <citation type="submission" date="2022-06" db="UniProtKB">
        <authorList>
            <consortium name="EnsemblMetazoa"/>
        </authorList>
    </citation>
    <scope>IDENTIFICATION</scope>
</reference>
<dbReference type="RefSeq" id="XP_029348178.1">
    <property type="nucleotide sequence ID" value="XM_029492318.1"/>
</dbReference>
<keyword evidence="3" id="KW-1185">Reference proteome</keyword>
<accession>A0A8R2NTZ6</accession>
<dbReference type="EnsemblMetazoa" id="XM_029492318.1">
    <property type="protein sequence ID" value="XP_029348178.1"/>
    <property type="gene ID" value="LOC115034840"/>
</dbReference>
<organism evidence="2 3">
    <name type="scientific">Acyrthosiphon pisum</name>
    <name type="common">Pea aphid</name>
    <dbReference type="NCBI Taxonomy" id="7029"/>
    <lineage>
        <taxon>Eukaryota</taxon>
        <taxon>Metazoa</taxon>
        <taxon>Ecdysozoa</taxon>
        <taxon>Arthropoda</taxon>
        <taxon>Hexapoda</taxon>
        <taxon>Insecta</taxon>
        <taxon>Pterygota</taxon>
        <taxon>Neoptera</taxon>
        <taxon>Paraneoptera</taxon>
        <taxon>Hemiptera</taxon>
        <taxon>Sternorrhyncha</taxon>
        <taxon>Aphidomorpha</taxon>
        <taxon>Aphidoidea</taxon>
        <taxon>Aphididae</taxon>
        <taxon>Macrosiphini</taxon>
        <taxon>Acyrthosiphon</taxon>
    </lineage>
</organism>
<dbReference type="InterPro" id="IPR013087">
    <property type="entry name" value="Znf_C2H2_type"/>
</dbReference>
<dbReference type="Proteomes" id="UP000007819">
    <property type="component" value="Unassembled WGS sequence"/>
</dbReference>
<dbReference type="Gene3D" id="3.30.160.60">
    <property type="entry name" value="Classic Zinc Finger"/>
    <property type="match status" value="1"/>
</dbReference>
<evidence type="ECO:0000313" key="2">
    <source>
        <dbReference type="EnsemblMetazoa" id="XP_029348178.1"/>
    </source>
</evidence>
<sequence length="173" mass="20294">MEELEIGTGNMEELKCLVCNKYFSYKRTLKRHSITCGSKESKNINSVQCPDLSCHKLFTNKKMLKCHIESDHGVRLQNEQKTFATLHDFKEWKLKTEEDNLCFYALSARKTVGQNKNITYLDCHRTVKKKRSDNNSFLTVDEYNIRIEQLNHSKFVLQTPGEKKVYERLSYGT</sequence>
<dbReference type="KEGG" id="api:115034840"/>
<dbReference type="PANTHER" id="PTHR33936:SF25">
    <property type="entry name" value="C2H2-TYPE DOMAIN-CONTAINING PROTEIN"/>
    <property type="match status" value="1"/>
</dbReference>
<protein>
    <recommendedName>
        <fullName evidence="1">C2H2-type domain-containing protein</fullName>
    </recommendedName>
</protein>
<feature type="domain" description="C2H2-type" evidence="1">
    <location>
        <begin position="49"/>
        <end position="72"/>
    </location>
</feature>
<dbReference type="GeneID" id="115034840"/>
<dbReference type="AlphaFoldDB" id="A0A8R2NTZ6"/>